<dbReference type="PROSITE" id="PS51689">
    <property type="entry name" value="SAM_RNA_A_N6_MT"/>
    <property type="match status" value="1"/>
</dbReference>
<feature type="domain" description="Ribosomal RNA adenine methylase transferase N-terminal" evidence="7">
    <location>
        <begin position="22"/>
        <end position="193"/>
    </location>
</feature>
<dbReference type="GO" id="GO:0005829">
    <property type="term" value="C:cytosol"/>
    <property type="evidence" value="ECO:0007669"/>
    <property type="project" value="TreeGrafter"/>
</dbReference>
<gene>
    <name evidence="8" type="ORF">METZ01_LOCUS663</name>
</gene>
<dbReference type="EMBL" id="UINC01000035">
    <property type="protein sequence ID" value="SUZ47809.1"/>
    <property type="molecule type" value="Genomic_DNA"/>
</dbReference>
<evidence type="ECO:0000256" key="6">
    <source>
        <dbReference type="ARBA" id="ARBA00022884"/>
    </source>
</evidence>
<keyword evidence="6" id="KW-0694">RNA-binding</keyword>
<keyword evidence="2" id="KW-0698">rRNA processing</keyword>
<evidence type="ECO:0000256" key="1">
    <source>
        <dbReference type="ARBA" id="ARBA00022490"/>
    </source>
</evidence>
<keyword evidence="5" id="KW-0949">S-adenosyl-L-methionine</keyword>
<dbReference type="Gene3D" id="3.40.50.150">
    <property type="entry name" value="Vaccinia Virus protein VP39"/>
    <property type="match status" value="1"/>
</dbReference>
<evidence type="ECO:0000256" key="2">
    <source>
        <dbReference type="ARBA" id="ARBA00022552"/>
    </source>
</evidence>
<evidence type="ECO:0000259" key="7">
    <source>
        <dbReference type="SMART" id="SM00650"/>
    </source>
</evidence>
<dbReference type="GO" id="GO:0003723">
    <property type="term" value="F:RNA binding"/>
    <property type="evidence" value="ECO:0007669"/>
    <property type="project" value="UniProtKB-KW"/>
</dbReference>
<proteinExistence type="inferred from homology"/>
<dbReference type="CDD" id="cd02440">
    <property type="entry name" value="AdoMet_MTases"/>
    <property type="match status" value="1"/>
</dbReference>
<evidence type="ECO:0000256" key="5">
    <source>
        <dbReference type="ARBA" id="ARBA00022691"/>
    </source>
</evidence>
<dbReference type="Gene3D" id="1.10.8.100">
    <property type="entry name" value="Ribosomal RNA adenine dimethylase-like, domain 2"/>
    <property type="match status" value="1"/>
</dbReference>
<evidence type="ECO:0000256" key="4">
    <source>
        <dbReference type="ARBA" id="ARBA00022679"/>
    </source>
</evidence>
<keyword evidence="3" id="KW-0489">Methyltransferase</keyword>
<dbReference type="AlphaFoldDB" id="A0A381N000"/>
<name>A0A381N000_9ZZZZ</name>
<dbReference type="GO" id="GO:0000179">
    <property type="term" value="F:rRNA (adenine-N6,N6-)-dimethyltransferase activity"/>
    <property type="evidence" value="ECO:0007669"/>
    <property type="project" value="InterPro"/>
</dbReference>
<dbReference type="InterPro" id="IPR023165">
    <property type="entry name" value="rRNA_Ade_diMease-like_C"/>
</dbReference>
<dbReference type="SMART" id="SM00650">
    <property type="entry name" value="rADc"/>
    <property type="match status" value="1"/>
</dbReference>
<reference evidence="8" key="1">
    <citation type="submission" date="2018-05" db="EMBL/GenBank/DDBJ databases">
        <authorList>
            <person name="Lanie J.A."/>
            <person name="Ng W.-L."/>
            <person name="Kazmierczak K.M."/>
            <person name="Andrzejewski T.M."/>
            <person name="Davidsen T.M."/>
            <person name="Wayne K.J."/>
            <person name="Tettelin H."/>
            <person name="Glass J.I."/>
            <person name="Rusch D."/>
            <person name="Podicherti R."/>
            <person name="Tsui H.-C.T."/>
            <person name="Winkler M.E."/>
        </authorList>
    </citation>
    <scope>NUCLEOTIDE SEQUENCE</scope>
</reference>
<keyword evidence="1" id="KW-0963">Cytoplasm</keyword>
<dbReference type="InterPro" id="IPR020598">
    <property type="entry name" value="rRNA_Ade_methylase_Trfase_N"/>
</dbReference>
<sequence length="268" mass="29881">MDPNLGRPKRSLSQNFLVDVNIQKKIVAALSADATEVVVEVGPGRGALTQHLVGAVSKLVLIELDHDLAAMWSEKYRDHDDVTVLQGDVLKIPFWESVEDPSQVHVIGNIPYNITSPIIFRLLERPRPKSILLTVQKEVAQRITAPVGSKEYGALSVGVRSIASAEILFGISRHAFKPKPGVDSAVIRIVPVRPEPLSLEEELSLRRLVRSAFQWRRKQLKKTLRDHEALNISPELIEEVAERAEIDLTDRPERLSPEAFLRLAGTLP</sequence>
<dbReference type="InterPro" id="IPR020596">
    <property type="entry name" value="rRNA_Ade_Mease_Trfase_CS"/>
</dbReference>
<dbReference type="PANTHER" id="PTHR11727:SF7">
    <property type="entry name" value="DIMETHYLADENOSINE TRANSFERASE-RELATED"/>
    <property type="match status" value="1"/>
</dbReference>
<dbReference type="Pfam" id="PF00398">
    <property type="entry name" value="RrnaAD"/>
    <property type="match status" value="1"/>
</dbReference>
<dbReference type="PANTHER" id="PTHR11727">
    <property type="entry name" value="DIMETHYLADENOSINE TRANSFERASE"/>
    <property type="match status" value="1"/>
</dbReference>
<evidence type="ECO:0000313" key="8">
    <source>
        <dbReference type="EMBL" id="SUZ47809.1"/>
    </source>
</evidence>
<keyword evidence="4" id="KW-0808">Transferase</keyword>
<dbReference type="InterPro" id="IPR001737">
    <property type="entry name" value="KsgA/Erm"/>
</dbReference>
<dbReference type="InterPro" id="IPR029063">
    <property type="entry name" value="SAM-dependent_MTases_sf"/>
</dbReference>
<dbReference type="PROSITE" id="PS01131">
    <property type="entry name" value="RRNA_A_DIMETH"/>
    <property type="match status" value="1"/>
</dbReference>
<protein>
    <recommendedName>
        <fullName evidence="7">Ribosomal RNA adenine methylase transferase N-terminal domain-containing protein</fullName>
    </recommendedName>
</protein>
<dbReference type="NCBIfam" id="TIGR00755">
    <property type="entry name" value="ksgA"/>
    <property type="match status" value="1"/>
</dbReference>
<dbReference type="InterPro" id="IPR011530">
    <property type="entry name" value="rRNA_adenine_dimethylase"/>
</dbReference>
<organism evidence="8">
    <name type="scientific">marine metagenome</name>
    <dbReference type="NCBI Taxonomy" id="408172"/>
    <lineage>
        <taxon>unclassified sequences</taxon>
        <taxon>metagenomes</taxon>
        <taxon>ecological metagenomes</taxon>
    </lineage>
</organism>
<dbReference type="HAMAP" id="MF_00607">
    <property type="entry name" value="16SrRNA_methyltr_A"/>
    <property type="match status" value="1"/>
</dbReference>
<evidence type="ECO:0000256" key="3">
    <source>
        <dbReference type="ARBA" id="ARBA00022603"/>
    </source>
</evidence>
<accession>A0A381N000</accession>
<dbReference type="SUPFAM" id="SSF53335">
    <property type="entry name" value="S-adenosyl-L-methionine-dependent methyltransferases"/>
    <property type="match status" value="1"/>
</dbReference>